<feature type="domain" description="Amine oxidase" evidence="3">
    <location>
        <begin position="11"/>
        <end position="468"/>
    </location>
</feature>
<dbReference type="InterPro" id="IPR001613">
    <property type="entry name" value="Flavin_amine_oxidase"/>
</dbReference>
<sequence length="475" mass="53224">MPRIAIVGAGIAGLDAALTLQDANLACNIYEAADHVGGRMHSDTTTWTDGMVSELCGEFIDGDHEAIHRLIKRFNLQTVDLGQTGQDRTQNLMYFFNRYYNAEEMDEHFQALAPLLQQQILEADFPTTYNHFTETGSRLDHMSVYEWIEKYVEGGHNTPTGRMLDSACTGFYGVDSNVQSSLNLVYMFGPRDLVQEPATSTSMPDTTKIAGGNARLPQAIAHSLPEGCIHLQHRLTSIERMDDDTLNLTFTTTEGPKQIQCDRVILTLPFSALRHIDYQRAGFDSLKQTAIEELGYGTISKLFLQFDRPYWFDNGPWPQLHRGFIITDLAVQTFWDTSLGQPGSSGLLVNYTSGHRGADYAPEAPYSTTQDSAVIQDYARHCLQELEKVFPGITPHYTERAALSYPTGDPYLRGSYACWRIGQYTRFAGYEGVRQGPIHFAGEHCSVDFQGYMEGGAREGERAAREIIEDFNQSK</sequence>
<keyword evidence="5" id="KW-1185">Reference proteome</keyword>
<evidence type="ECO:0000313" key="5">
    <source>
        <dbReference type="Proteomes" id="UP001344906"/>
    </source>
</evidence>
<evidence type="ECO:0000256" key="2">
    <source>
        <dbReference type="ARBA" id="ARBA00023002"/>
    </source>
</evidence>
<accession>A0ABQ6FMF8</accession>
<gene>
    <name evidence="4" type="ORF">KDH_04350</name>
</gene>
<name>A0ABQ6FMF8_9CHLR</name>
<organism evidence="4 5">
    <name type="scientific">Dictyobacter halimunensis</name>
    <dbReference type="NCBI Taxonomy" id="3026934"/>
    <lineage>
        <taxon>Bacteria</taxon>
        <taxon>Bacillati</taxon>
        <taxon>Chloroflexota</taxon>
        <taxon>Ktedonobacteria</taxon>
        <taxon>Ktedonobacterales</taxon>
        <taxon>Dictyobacteraceae</taxon>
        <taxon>Dictyobacter</taxon>
    </lineage>
</organism>
<evidence type="ECO:0000313" key="4">
    <source>
        <dbReference type="EMBL" id="GLV53583.1"/>
    </source>
</evidence>
<dbReference type="PANTHER" id="PTHR10742">
    <property type="entry name" value="FLAVIN MONOAMINE OXIDASE"/>
    <property type="match status" value="1"/>
</dbReference>
<dbReference type="Pfam" id="PF01593">
    <property type="entry name" value="Amino_oxidase"/>
    <property type="match status" value="1"/>
</dbReference>
<comment type="caution">
    <text evidence="4">The sequence shown here is derived from an EMBL/GenBank/DDBJ whole genome shotgun (WGS) entry which is preliminary data.</text>
</comment>
<dbReference type="InterPro" id="IPR002937">
    <property type="entry name" value="Amino_oxidase"/>
</dbReference>
<proteinExistence type="predicted"/>
<dbReference type="InterPro" id="IPR050281">
    <property type="entry name" value="Flavin_monoamine_oxidase"/>
</dbReference>
<evidence type="ECO:0000259" key="3">
    <source>
        <dbReference type="Pfam" id="PF01593"/>
    </source>
</evidence>
<dbReference type="RefSeq" id="WP_338247295.1">
    <property type="nucleotide sequence ID" value="NZ_BSRI01000001.1"/>
</dbReference>
<reference evidence="4 5" key="1">
    <citation type="submission" date="2023-02" db="EMBL/GenBank/DDBJ databases">
        <title>Dictyobacter halimunensis sp. nov., a new member of the class Ktedonobacteria from forest soil in a geothermal area.</title>
        <authorList>
            <person name="Rachmania M.K."/>
            <person name="Ningsih F."/>
            <person name="Sakai Y."/>
            <person name="Yabe S."/>
            <person name="Yokota A."/>
            <person name="Sjamsuridzal W."/>
        </authorList>
    </citation>
    <scope>NUCLEOTIDE SEQUENCE [LARGE SCALE GENOMIC DNA]</scope>
    <source>
        <strain evidence="4 5">S3.2.2.5</strain>
    </source>
</reference>
<dbReference type="PRINTS" id="PR00757">
    <property type="entry name" value="AMINEOXDASEF"/>
</dbReference>
<keyword evidence="2" id="KW-0560">Oxidoreductase</keyword>
<dbReference type="SUPFAM" id="SSF51905">
    <property type="entry name" value="FAD/NAD(P)-binding domain"/>
    <property type="match status" value="1"/>
</dbReference>
<dbReference type="Gene3D" id="3.50.50.60">
    <property type="entry name" value="FAD/NAD(P)-binding domain"/>
    <property type="match status" value="1"/>
</dbReference>
<dbReference type="EMBL" id="BSRI01000001">
    <property type="protein sequence ID" value="GLV53583.1"/>
    <property type="molecule type" value="Genomic_DNA"/>
</dbReference>
<evidence type="ECO:0000256" key="1">
    <source>
        <dbReference type="ARBA" id="ARBA00001974"/>
    </source>
</evidence>
<dbReference type="InterPro" id="IPR036188">
    <property type="entry name" value="FAD/NAD-bd_sf"/>
</dbReference>
<protein>
    <recommendedName>
        <fullName evidence="3">Amine oxidase domain-containing protein</fullName>
    </recommendedName>
</protein>
<dbReference type="SUPFAM" id="SSF54373">
    <property type="entry name" value="FAD-linked reductases, C-terminal domain"/>
    <property type="match status" value="1"/>
</dbReference>
<dbReference type="PANTHER" id="PTHR10742:SF410">
    <property type="entry name" value="LYSINE-SPECIFIC HISTONE DEMETHYLASE 2"/>
    <property type="match status" value="1"/>
</dbReference>
<dbReference type="Proteomes" id="UP001344906">
    <property type="component" value="Unassembled WGS sequence"/>
</dbReference>
<comment type="cofactor">
    <cofactor evidence="1">
        <name>FAD</name>
        <dbReference type="ChEBI" id="CHEBI:57692"/>
    </cofactor>
</comment>
<dbReference type="Gene3D" id="1.10.405.10">
    <property type="entry name" value="Guanine Nucleotide Dissociation Inhibitor, domain 1"/>
    <property type="match status" value="1"/>
</dbReference>
<dbReference type="Gene3D" id="3.90.660.10">
    <property type="match status" value="1"/>
</dbReference>